<feature type="compositionally biased region" description="Basic and acidic residues" evidence="2">
    <location>
        <begin position="189"/>
        <end position="234"/>
    </location>
</feature>
<comment type="caution">
    <text evidence="3">The sequence shown here is derived from an EMBL/GenBank/DDBJ whole genome shotgun (WGS) entry which is preliminary data.</text>
</comment>
<dbReference type="Pfam" id="PF03398">
    <property type="entry name" value="Ist1"/>
    <property type="match status" value="1"/>
</dbReference>
<dbReference type="Gene3D" id="1.20.1260.60">
    <property type="entry name" value="Vacuolar protein sorting-associated protein Ist1"/>
    <property type="match status" value="1"/>
</dbReference>
<feature type="compositionally biased region" description="Basic and acidic residues" evidence="2">
    <location>
        <begin position="331"/>
        <end position="341"/>
    </location>
</feature>
<evidence type="ECO:0008006" key="5">
    <source>
        <dbReference type="Google" id="ProtNLM"/>
    </source>
</evidence>
<dbReference type="FunFam" id="1.20.1260.60:FF:000002">
    <property type="entry name" value="Vacuolar protein sorting-associated protein IST1"/>
    <property type="match status" value="1"/>
</dbReference>
<feature type="compositionally biased region" description="Polar residues" evidence="2">
    <location>
        <begin position="366"/>
        <end position="381"/>
    </location>
</feature>
<evidence type="ECO:0000313" key="4">
    <source>
        <dbReference type="Proteomes" id="UP001054252"/>
    </source>
</evidence>
<protein>
    <recommendedName>
        <fullName evidence="5">Regulator of Vps4 activity in the MVB pathway protein</fullName>
    </recommendedName>
</protein>
<gene>
    <name evidence="3" type="ORF">SLEP1_g21573</name>
</gene>
<dbReference type="AlphaFoldDB" id="A0AAV5JFJ9"/>
<sequence>MFHGILKPKFYSKCKSAIKFTKVRLETILKKRDAVQKYLKNDVADLLKSGLHYNAYGRVEGLLVEQNRTACYEFVDQYCDCILKNLSVMQKERECPEECREAVSSLIHAAARFADLPELRDLRGLFSEKYGNFLESFLNKEFAQKLRAEPPTKEVKLRLMHNIAEELSLEWDPKALEQKLFKPPPPKQDGPRHNHSNDSDDHGYSWHKSKNDDFQKKDNRDDENKLSKNKEYTKPGRNRSNLNSLRSNKGAGTEYKVYSCSEDEVTEISSSVSTDKDLSHTSPSSVGSASEDDEKRKPFDYRSIPAPYVTPKFAKEASSTQESKKLSGSVAEDKSSSKQDDSVVDANPKPRSVRRRPSRLFDHESLSSVENTDATRVNANAVTLEARGRLPPKRTEDEEEKMIDGLLMQYSNKKSPYESSSGRKANSKISTQQGADETKEATRSRNAKSDHLGPRATKVASFPMESTTSNEAKKGHARASSLQPDMLGSHVHPKLPDYDDLAVQLAALRGR</sequence>
<comment type="similarity">
    <text evidence="1">Belongs to the IST1 family.</text>
</comment>
<dbReference type="Proteomes" id="UP001054252">
    <property type="component" value="Unassembled WGS sequence"/>
</dbReference>
<dbReference type="PANTHER" id="PTHR12161">
    <property type="entry name" value="IST1 FAMILY MEMBER"/>
    <property type="match status" value="1"/>
</dbReference>
<accession>A0AAV5JFJ9</accession>
<proteinExistence type="inferred from homology"/>
<feature type="region of interest" description="Disordered" evidence="2">
    <location>
        <begin position="179"/>
        <end position="248"/>
    </location>
</feature>
<dbReference type="EMBL" id="BPVZ01000031">
    <property type="protein sequence ID" value="GKV10169.1"/>
    <property type="molecule type" value="Genomic_DNA"/>
</dbReference>
<dbReference type="InterPro" id="IPR005061">
    <property type="entry name" value="Ist1"/>
</dbReference>
<dbReference type="InterPro" id="IPR042277">
    <property type="entry name" value="IST1-like"/>
</dbReference>
<feature type="compositionally biased region" description="Low complexity" evidence="2">
    <location>
        <begin position="238"/>
        <end position="248"/>
    </location>
</feature>
<dbReference type="PANTHER" id="PTHR12161:SF60">
    <property type="entry name" value="REGULATOR OF VPS4 ACTIVITY IN THE MVB PATHWAY PROTEIN"/>
    <property type="match status" value="1"/>
</dbReference>
<keyword evidence="4" id="KW-1185">Reference proteome</keyword>
<feature type="region of interest" description="Disordered" evidence="2">
    <location>
        <begin position="269"/>
        <end position="497"/>
    </location>
</feature>
<reference evidence="3 4" key="1">
    <citation type="journal article" date="2021" name="Commun. Biol.">
        <title>The genome of Shorea leprosula (Dipterocarpaceae) highlights the ecological relevance of drought in aseasonal tropical rainforests.</title>
        <authorList>
            <person name="Ng K.K.S."/>
            <person name="Kobayashi M.J."/>
            <person name="Fawcett J.A."/>
            <person name="Hatakeyama M."/>
            <person name="Paape T."/>
            <person name="Ng C.H."/>
            <person name="Ang C.C."/>
            <person name="Tnah L.H."/>
            <person name="Lee C.T."/>
            <person name="Nishiyama T."/>
            <person name="Sese J."/>
            <person name="O'Brien M.J."/>
            <person name="Copetti D."/>
            <person name="Mohd Noor M.I."/>
            <person name="Ong R.C."/>
            <person name="Putra M."/>
            <person name="Sireger I.Z."/>
            <person name="Indrioko S."/>
            <person name="Kosugi Y."/>
            <person name="Izuno A."/>
            <person name="Isagi Y."/>
            <person name="Lee S.L."/>
            <person name="Shimizu K.K."/>
        </authorList>
    </citation>
    <scope>NUCLEOTIDE SEQUENCE [LARGE SCALE GENOMIC DNA]</scope>
    <source>
        <strain evidence="3">214</strain>
    </source>
</reference>
<evidence type="ECO:0000256" key="2">
    <source>
        <dbReference type="SAM" id="MobiDB-lite"/>
    </source>
</evidence>
<name>A0AAV5JFJ9_9ROSI</name>
<organism evidence="3 4">
    <name type="scientific">Rubroshorea leprosula</name>
    <dbReference type="NCBI Taxonomy" id="152421"/>
    <lineage>
        <taxon>Eukaryota</taxon>
        <taxon>Viridiplantae</taxon>
        <taxon>Streptophyta</taxon>
        <taxon>Embryophyta</taxon>
        <taxon>Tracheophyta</taxon>
        <taxon>Spermatophyta</taxon>
        <taxon>Magnoliopsida</taxon>
        <taxon>eudicotyledons</taxon>
        <taxon>Gunneridae</taxon>
        <taxon>Pentapetalae</taxon>
        <taxon>rosids</taxon>
        <taxon>malvids</taxon>
        <taxon>Malvales</taxon>
        <taxon>Dipterocarpaceae</taxon>
        <taxon>Rubroshorea</taxon>
    </lineage>
</organism>
<feature type="compositionally biased region" description="Basic and acidic residues" evidence="2">
    <location>
        <begin position="436"/>
        <end position="453"/>
    </location>
</feature>
<dbReference type="GO" id="GO:0015031">
    <property type="term" value="P:protein transport"/>
    <property type="evidence" value="ECO:0007669"/>
    <property type="project" value="InterPro"/>
</dbReference>
<evidence type="ECO:0000256" key="1">
    <source>
        <dbReference type="ARBA" id="ARBA00005536"/>
    </source>
</evidence>
<evidence type="ECO:0000313" key="3">
    <source>
        <dbReference type="EMBL" id="GKV10169.1"/>
    </source>
</evidence>
<feature type="compositionally biased region" description="Polar residues" evidence="2">
    <location>
        <begin position="409"/>
        <end position="435"/>
    </location>
</feature>